<dbReference type="SUPFAM" id="SSF50129">
    <property type="entry name" value="GroES-like"/>
    <property type="match status" value="1"/>
</dbReference>
<dbReference type="Pfam" id="PF08240">
    <property type="entry name" value="ADH_N"/>
    <property type="match status" value="1"/>
</dbReference>
<dbReference type="AlphaFoldDB" id="A0A8H6YCW5"/>
<sequence length="340" mass="36721">MSTQKAIVVESPKAPFTLSTREVQSPGKGEVLIKTISVALNPANWIQREYNILIDAYPVVLGNDVAGIVEEVGEGVEGFSKGDRVFGRAMKGGFQEYTIVAVPGFLLHIPKDKNFDEVATIPMAFTSACIGLFAASPIGLGLNPTYSWDKSQQGESALVIGGGTSVGQFAIQLLKSIGFLRIVAYASKKHFEYLGQLGVTECIDRSDVPLDSLATALKEPVKVVYHTIDLAALNTAYDCVCHSGAIVSCQPTAPMDRDVEAKNITFIRLAPNPAIMQLFKTAEQVMIQNLSEMLNKGIIKGNRYEVLPNGISGILEGLERLQKGDVHGVKLVAHPHDLRN</sequence>
<dbReference type="GO" id="GO:0016651">
    <property type="term" value="F:oxidoreductase activity, acting on NAD(P)H"/>
    <property type="evidence" value="ECO:0007669"/>
    <property type="project" value="InterPro"/>
</dbReference>
<dbReference type="Proteomes" id="UP000623467">
    <property type="component" value="Unassembled WGS sequence"/>
</dbReference>
<evidence type="ECO:0000259" key="1">
    <source>
        <dbReference type="SMART" id="SM00829"/>
    </source>
</evidence>
<organism evidence="2 3">
    <name type="scientific">Mycena sanguinolenta</name>
    <dbReference type="NCBI Taxonomy" id="230812"/>
    <lineage>
        <taxon>Eukaryota</taxon>
        <taxon>Fungi</taxon>
        <taxon>Dikarya</taxon>
        <taxon>Basidiomycota</taxon>
        <taxon>Agaricomycotina</taxon>
        <taxon>Agaricomycetes</taxon>
        <taxon>Agaricomycetidae</taxon>
        <taxon>Agaricales</taxon>
        <taxon>Marasmiineae</taxon>
        <taxon>Mycenaceae</taxon>
        <taxon>Mycena</taxon>
    </lineage>
</organism>
<dbReference type="SMART" id="SM00829">
    <property type="entry name" value="PKS_ER"/>
    <property type="match status" value="1"/>
</dbReference>
<dbReference type="InterPro" id="IPR036291">
    <property type="entry name" value="NAD(P)-bd_dom_sf"/>
</dbReference>
<dbReference type="InterPro" id="IPR013154">
    <property type="entry name" value="ADH-like_N"/>
</dbReference>
<reference evidence="2" key="1">
    <citation type="submission" date="2020-05" db="EMBL/GenBank/DDBJ databases">
        <title>Mycena genomes resolve the evolution of fungal bioluminescence.</title>
        <authorList>
            <person name="Tsai I.J."/>
        </authorList>
    </citation>
    <scope>NUCLEOTIDE SEQUENCE</scope>
    <source>
        <strain evidence="2">160909Yilan</strain>
    </source>
</reference>
<dbReference type="SUPFAM" id="SSF51735">
    <property type="entry name" value="NAD(P)-binding Rossmann-fold domains"/>
    <property type="match status" value="1"/>
</dbReference>
<dbReference type="InterPro" id="IPR020843">
    <property type="entry name" value="ER"/>
</dbReference>
<evidence type="ECO:0000313" key="2">
    <source>
        <dbReference type="EMBL" id="KAF7355745.1"/>
    </source>
</evidence>
<dbReference type="CDD" id="cd08249">
    <property type="entry name" value="enoyl_reductase_like"/>
    <property type="match status" value="1"/>
</dbReference>
<protein>
    <submittedName>
        <fullName evidence="2">GroES-like protein</fullName>
    </submittedName>
</protein>
<dbReference type="PANTHER" id="PTHR45348:SF2">
    <property type="entry name" value="ZINC-TYPE ALCOHOL DEHYDROGENASE-LIKE PROTEIN C2E1P3.01"/>
    <property type="match status" value="1"/>
</dbReference>
<dbReference type="InterPro" id="IPR013149">
    <property type="entry name" value="ADH-like_C"/>
</dbReference>
<feature type="domain" description="Enoyl reductase (ER)" evidence="1">
    <location>
        <begin position="13"/>
        <end position="333"/>
    </location>
</feature>
<dbReference type="InterPro" id="IPR047122">
    <property type="entry name" value="Trans-enoyl_RdTase-like"/>
</dbReference>
<dbReference type="InterPro" id="IPR011032">
    <property type="entry name" value="GroES-like_sf"/>
</dbReference>
<dbReference type="PANTHER" id="PTHR45348">
    <property type="entry name" value="HYPOTHETICAL OXIDOREDUCTASE (EUROFUNG)"/>
    <property type="match status" value="1"/>
</dbReference>
<keyword evidence="3" id="KW-1185">Reference proteome</keyword>
<dbReference type="Gene3D" id="3.90.180.10">
    <property type="entry name" value="Medium-chain alcohol dehydrogenases, catalytic domain"/>
    <property type="match status" value="1"/>
</dbReference>
<accession>A0A8H6YCW5</accession>
<name>A0A8H6YCW5_9AGAR</name>
<dbReference type="EMBL" id="JACAZH010000011">
    <property type="protein sequence ID" value="KAF7355745.1"/>
    <property type="molecule type" value="Genomic_DNA"/>
</dbReference>
<evidence type="ECO:0000313" key="3">
    <source>
        <dbReference type="Proteomes" id="UP000623467"/>
    </source>
</evidence>
<gene>
    <name evidence="2" type="ORF">MSAN_01492400</name>
</gene>
<proteinExistence type="predicted"/>
<dbReference type="Gene3D" id="3.40.50.720">
    <property type="entry name" value="NAD(P)-binding Rossmann-like Domain"/>
    <property type="match status" value="1"/>
</dbReference>
<dbReference type="Pfam" id="PF00107">
    <property type="entry name" value="ADH_zinc_N"/>
    <property type="match status" value="1"/>
</dbReference>
<dbReference type="OrthoDB" id="3233595at2759"/>
<comment type="caution">
    <text evidence="2">The sequence shown here is derived from an EMBL/GenBank/DDBJ whole genome shotgun (WGS) entry which is preliminary data.</text>
</comment>